<dbReference type="InterPro" id="IPR001623">
    <property type="entry name" value="DnaJ_domain"/>
</dbReference>
<dbReference type="Gene3D" id="1.10.287.110">
    <property type="entry name" value="DnaJ domain"/>
    <property type="match status" value="1"/>
</dbReference>
<dbReference type="Gene3D" id="2.60.260.20">
    <property type="entry name" value="Urease metallochaperone UreE, N-terminal domain"/>
    <property type="match status" value="1"/>
</dbReference>
<dbReference type="RefSeq" id="WP_154534449.1">
    <property type="nucleotide sequence ID" value="NZ_VUNG01000022.1"/>
</dbReference>
<dbReference type="SUPFAM" id="SSF46565">
    <property type="entry name" value="Chaperone J-domain"/>
    <property type="match status" value="1"/>
</dbReference>
<dbReference type="CDD" id="cd06257">
    <property type="entry name" value="DnaJ"/>
    <property type="match status" value="1"/>
</dbReference>
<name>A0A7K0KHC8_9BACT</name>
<feature type="domain" description="J" evidence="2">
    <location>
        <begin position="5"/>
        <end position="70"/>
    </location>
</feature>
<dbReference type="PRINTS" id="PR00625">
    <property type="entry name" value="JDOMAIN"/>
</dbReference>
<dbReference type="PANTHER" id="PTHR44145:SF3">
    <property type="entry name" value="DNAJ HOMOLOG SUBFAMILY A MEMBER 3, MITOCHONDRIAL"/>
    <property type="match status" value="1"/>
</dbReference>
<dbReference type="Pfam" id="PF00226">
    <property type="entry name" value="DnaJ"/>
    <property type="match status" value="1"/>
</dbReference>
<reference evidence="3 4" key="1">
    <citation type="submission" date="2019-08" db="EMBL/GenBank/DDBJ databases">
        <title>In-depth cultivation of the pig gut microbiome towards novel bacterial diversity and tailored functional studies.</title>
        <authorList>
            <person name="Wylensek D."/>
            <person name="Hitch T.C.A."/>
            <person name="Clavel T."/>
        </authorList>
    </citation>
    <scope>NUCLEOTIDE SEQUENCE [LARGE SCALE GENOMIC DNA]</scope>
    <source>
        <strain evidence="3 4">LKV-178-WT-2A</strain>
    </source>
</reference>
<dbReference type="PROSITE" id="PS50076">
    <property type="entry name" value="DNAJ_2"/>
    <property type="match status" value="1"/>
</dbReference>
<dbReference type="Pfam" id="PF01556">
    <property type="entry name" value="DnaJ_C"/>
    <property type="match status" value="1"/>
</dbReference>
<sequence>MAFIDYYKILGVDKDIPQKDVRRAYLKRAKQFHPDLHPDDPKAKAKFQALNEAYEVINDPEKRKKYDQFGEHWKEADAFNGAGGAGGNGGSTFHWSSSGGSPFDDFDFSQFGGGGGFSSFFQDLFGGMGGVHSSAGGSRMRTSRGEMNANVYIDLYTALLGGEIVIQLNNGKKIKLRVKPETQSDTKVRVRGQGYDRGDGTYGDLIITYKVKLPTNLNDKQKSLLHQMQMAQ</sequence>
<proteinExistence type="predicted"/>
<dbReference type="SUPFAM" id="SSF49493">
    <property type="entry name" value="HSP40/DnaJ peptide-binding domain"/>
    <property type="match status" value="1"/>
</dbReference>
<comment type="caution">
    <text evidence="3">The sequence shown here is derived from an EMBL/GenBank/DDBJ whole genome shotgun (WGS) entry which is preliminary data.</text>
</comment>
<dbReference type="AlphaFoldDB" id="A0A7K0KHC8"/>
<evidence type="ECO:0000313" key="3">
    <source>
        <dbReference type="EMBL" id="MST84860.1"/>
    </source>
</evidence>
<dbReference type="FunFam" id="2.60.260.20:FF:000013">
    <property type="entry name" value="DnaJ subfamily B member 11"/>
    <property type="match status" value="1"/>
</dbReference>
<protein>
    <submittedName>
        <fullName evidence="3">J domain-containing protein</fullName>
    </submittedName>
</protein>
<gene>
    <name evidence="3" type="ORF">FYJ73_09305</name>
</gene>
<dbReference type="InterPro" id="IPR002939">
    <property type="entry name" value="DnaJ_C"/>
</dbReference>
<dbReference type="InterPro" id="IPR051938">
    <property type="entry name" value="Apopto_cytoskel_mod"/>
</dbReference>
<dbReference type="InterPro" id="IPR008971">
    <property type="entry name" value="HSP40/DnaJ_pept-bd"/>
</dbReference>
<keyword evidence="1" id="KW-0143">Chaperone</keyword>
<dbReference type="InterPro" id="IPR036869">
    <property type="entry name" value="J_dom_sf"/>
</dbReference>
<evidence type="ECO:0000313" key="4">
    <source>
        <dbReference type="Proteomes" id="UP000438914"/>
    </source>
</evidence>
<evidence type="ECO:0000259" key="2">
    <source>
        <dbReference type="PROSITE" id="PS50076"/>
    </source>
</evidence>
<dbReference type="Proteomes" id="UP000438914">
    <property type="component" value="Unassembled WGS sequence"/>
</dbReference>
<dbReference type="GO" id="GO:0006457">
    <property type="term" value="P:protein folding"/>
    <property type="evidence" value="ECO:0007669"/>
    <property type="project" value="InterPro"/>
</dbReference>
<dbReference type="SMART" id="SM00271">
    <property type="entry name" value="DnaJ"/>
    <property type="match status" value="1"/>
</dbReference>
<dbReference type="PANTHER" id="PTHR44145">
    <property type="entry name" value="DNAJ HOMOLOG SUBFAMILY A MEMBER 3, MITOCHONDRIAL"/>
    <property type="match status" value="1"/>
</dbReference>
<keyword evidence="4" id="KW-1185">Reference proteome</keyword>
<dbReference type="EMBL" id="VUNG01000022">
    <property type="protein sequence ID" value="MST84860.1"/>
    <property type="molecule type" value="Genomic_DNA"/>
</dbReference>
<dbReference type="GO" id="GO:0051082">
    <property type="term" value="F:unfolded protein binding"/>
    <property type="evidence" value="ECO:0007669"/>
    <property type="project" value="InterPro"/>
</dbReference>
<accession>A0A7K0KHC8</accession>
<evidence type="ECO:0000256" key="1">
    <source>
        <dbReference type="ARBA" id="ARBA00023186"/>
    </source>
</evidence>
<organism evidence="3 4">
    <name type="scientific">Hallella mizrahii</name>
    <dbReference type="NCBI Taxonomy" id="2606637"/>
    <lineage>
        <taxon>Bacteria</taxon>
        <taxon>Pseudomonadati</taxon>
        <taxon>Bacteroidota</taxon>
        <taxon>Bacteroidia</taxon>
        <taxon>Bacteroidales</taxon>
        <taxon>Prevotellaceae</taxon>
        <taxon>Hallella</taxon>
    </lineage>
</organism>